<name>A0ABQ6Q3C8_9BACT</name>
<evidence type="ECO:0000313" key="2">
    <source>
        <dbReference type="Proteomes" id="UP001307705"/>
    </source>
</evidence>
<keyword evidence="2" id="KW-1185">Reference proteome</keyword>
<dbReference type="EMBL" id="BTPE01000011">
    <property type="protein sequence ID" value="GMQ34685.1"/>
    <property type="molecule type" value="Genomic_DNA"/>
</dbReference>
<comment type="caution">
    <text evidence="1">The sequence shown here is derived from an EMBL/GenBank/DDBJ whole genome shotgun (WGS) entry which is preliminary data.</text>
</comment>
<protein>
    <submittedName>
        <fullName evidence="1">Uncharacterized protein</fullName>
    </submittedName>
</protein>
<dbReference type="Proteomes" id="UP001307705">
    <property type="component" value="Unassembled WGS sequence"/>
</dbReference>
<proteinExistence type="predicted"/>
<gene>
    <name evidence="1" type="ORF">Ataiwa_29580</name>
</gene>
<evidence type="ECO:0000313" key="1">
    <source>
        <dbReference type="EMBL" id="GMQ34685.1"/>
    </source>
</evidence>
<accession>A0ABQ6Q3C8</accession>
<sequence>MLFQVYENTKDINEKLCQKNSQSFGLAIEMEIILTYAA</sequence>
<organism evidence="1 2">
    <name type="scientific">Algoriphagus taiwanensis</name>
    <dbReference type="NCBI Taxonomy" id="1445656"/>
    <lineage>
        <taxon>Bacteria</taxon>
        <taxon>Pseudomonadati</taxon>
        <taxon>Bacteroidota</taxon>
        <taxon>Cytophagia</taxon>
        <taxon>Cytophagales</taxon>
        <taxon>Cyclobacteriaceae</taxon>
        <taxon>Algoriphagus</taxon>
    </lineage>
</organism>
<reference evidence="1 2" key="1">
    <citation type="submission" date="2023-08" db="EMBL/GenBank/DDBJ databases">
        <title>Draft genome sequence of Algoriphagus taiwanensis.</title>
        <authorList>
            <person name="Takatani N."/>
            <person name="Hosokawa M."/>
            <person name="Sawabe T."/>
        </authorList>
    </citation>
    <scope>NUCLEOTIDE SEQUENCE [LARGE SCALE GENOMIC DNA]</scope>
    <source>
        <strain evidence="1 2">JCM 19755</strain>
    </source>
</reference>